<dbReference type="Pfam" id="PF11003">
    <property type="entry name" value="DUF2842"/>
    <property type="match status" value="1"/>
</dbReference>
<dbReference type="EMBL" id="JACTUZ010000180">
    <property type="protein sequence ID" value="MBC9179766.1"/>
    <property type="molecule type" value="Genomic_DNA"/>
</dbReference>
<dbReference type="Proteomes" id="UP000603940">
    <property type="component" value="Unassembled WGS sequence"/>
</dbReference>
<evidence type="ECO:0000313" key="3">
    <source>
        <dbReference type="Proteomes" id="UP000603940"/>
    </source>
</evidence>
<organism evidence="2 3">
    <name type="scientific">Pseudoroseomonas ludipueritiae</name>
    <dbReference type="NCBI Taxonomy" id="198093"/>
    <lineage>
        <taxon>Bacteria</taxon>
        <taxon>Pseudomonadati</taxon>
        <taxon>Pseudomonadota</taxon>
        <taxon>Alphaproteobacteria</taxon>
        <taxon>Acetobacterales</taxon>
        <taxon>Acetobacteraceae</taxon>
        <taxon>Pseudoroseomonas</taxon>
    </lineage>
</organism>
<keyword evidence="1" id="KW-0472">Membrane</keyword>
<protein>
    <submittedName>
        <fullName evidence="2">DUF2842 domain-containing protein</fullName>
    </submittedName>
</protein>
<comment type="caution">
    <text evidence="2">The sequence shown here is derived from an EMBL/GenBank/DDBJ whole genome shotgun (WGS) entry which is preliminary data.</text>
</comment>
<sequence>MSRTSVALLAGSIGLLLYLLLVLWIGDWVQGLHWAVQLPFYVLAGFVWVFPIRALIYWAVRPRR</sequence>
<dbReference type="RefSeq" id="WP_187780775.1">
    <property type="nucleotide sequence ID" value="NZ_JACTUZ010000180.1"/>
</dbReference>
<feature type="transmembrane region" description="Helical" evidence="1">
    <location>
        <begin position="7"/>
        <end position="26"/>
    </location>
</feature>
<evidence type="ECO:0000313" key="2">
    <source>
        <dbReference type="EMBL" id="MBC9179766.1"/>
    </source>
</evidence>
<reference evidence="2 3" key="1">
    <citation type="journal article" date="2009" name="Int. J. Syst. Evol. Microbiol.">
        <title>Transfer of Teichococcus ludipueritiae and Muricoccus roseus to the genus Roseomonas, as Roseomonas ludipueritiae comb. nov. and Roseomonas rosea comb. nov., respectively, and emended description of the genus Roseomonas.</title>
        <authorList>
            <person name="Sanchez-Porro C."/>
            <person name="Gallego V."/>
            <person name="Busse H.J."/>
            <person name="Kampfer P."/>
            <person name="Ventosa A."/>
        </authorList>
    </citation>
    <scope>NUCLEOTIDE SEQUENCE [LARGE SCALE GENOMIC DNA]</scope>
    <source>
        <strain evidence="2 3">DSM 14915</strain>
    </source>
</reference>
<accession>A0ABR7RDR4</accession>
<keyword evidence="1" id="KW-1133">Transmembrane helix</keyword>
<name>A0ABR7RDR4_9PROT</name>
<proteinExistence type="predicted"/>
<keyword evidence="3" id="KW-1185">Reference proteome</keyword>
<evidence type="ECO:0000256" key="1">
    <source>
        <dbReference type="SAM" id="Phobius"/>
    </source>
</evidence>
<feature type="transmembrane region" description="Helical" evidence="1">
    <location>
        <begin position="38"/>
        <end position="60"/>
    </location>
</feature>
<dbReference type="InterPro" id="IPR021265">
    <property type="entry name" value="DUF2842"/>
</dbReference>
<gene>
    <name evidence="2" type="ORF">IBL25_22740</name>
</gene>
<keyword evidence="1" id="KW-0812">Transmembrane</keyword>